<gene>
    <name evidence="2" type="ORF">AB6A40_008541</name>
</gene>
<dbReference type="PANTHER" id="PTHR12000">
    <property type="entry name" value="HEMOGLOBINASE FAMILY MEMBER"/>
    <property type="match status" value="1"/>
</dbReference>
<dbReference type="PANTHER" id="PTHR12000:SF42">
    <property type="entry name" value="LEGUMAIN"/>
    <property type="match status" value="1"/>
</dbReference>
<dbReference type="Pfam" id="PF01650">
    <property type="entry name" value="Peptidase_C13"/>
    <property type="match status" value="1"/>
</dbReference>
<comment type="similarity">
    <text evidence="1">Belongs to the peptidase C13 family.</text>
</comment>
<dbReference type="InterPro" id="IPR001096">
    <property type="entry name" value="Peptidase_C13"/>
</dbReference>
<sequence length="165" mass="18560">MVADVCHAYHVLIEHGIPANQIITMMVDDIANHKNNPFHGKIFNEPNGTDVYGNVRIDYKGDRVTAENFLAILSGRTGDLKGGKGPVIESTQNDSIFVYFSGDRGTRGIINFPDGSVLTAKRLNDKLKEMHSEKRYAKLVFYLQSSYSGSVFRNFLPENISDRRY</sequence>
<dbReference type="EMBL" id="JBGFUD010007968">
    <property type="protein sequence ID" value="MFH4981832.1"/>
    <property type="molecule type" value="Genomic_DNA"/>
</dbReference>
<name>A0ABD6EZ03_9BILA</name>
<evidence type="ECO:0000256" key="1">
    <source>
        <dbReference type="ARBA" id="ARBA00009941"/>
    </source>
</evidence>
<organism evidence="2 3">
    <name type="scientific">Gnathostoma spinigerum</name>
    <dbReference type="NCBI Taxonomy" id="75299"/>
    <lineage>
        <taxon>Eukaryota</taxon>
        <taxon>Metazoa</taxon>
        <taxon>Ecdysozoa</taxon>
        <taxon>Nematoda</taxon>
        <taxon>Chromadorea</taxon>
        <taxon>Rhabditida</taxon>
        <taxon>Spirurina</taxon>
        <taxon>Gnathostomatomorpha</taxon>
        <taxon>Gnathostomatoidea</taxon>
        <taxon>Gnathostomatidae</taxon>
        <taxon>Gnathostoma</taxon>
    </lineage>
</organism>
<dbReference type="Proteomes" id="UP001608902">
    <property type="component" value="Unassembled WGS sequence"/>
</dbReference>
<dbReference type="Gene3D" id="3.40.50.1460">
    <property type="match status" value="1"/>
</dbReference>
<dbReference type="PRINTS" id="PR00776">
    <property type="entry name" value="HEMOGLOBNASE"/>
</dbReference>
<reference evidence="2 3" key="1">
    <citation type="submission" date="2024-08" db="EMBL/GenBank/DDBJ databases">
        <title>Gnathostoma spinigerum genome.</title>
        <authorList>
            <person name="Gonzalez-Bertolin B."/>
            <person name="Monzon S."/>
            <person name="Zaballos A."/>
            <person name="Jimenez P."/>
            <person name="Dekumyoy P."/>
            <person name="Varona S."/>
            <person name="Cuesta I."/>
            <person name="Sumanam S."/>
            <person name="Adisakwattana P."/>
            <person name="Gasser R.B."/>
            <person name="Hernandez-Gonzalez A."/>
            <person name="Young N.D."/>
            <person name="Perteguer M.J."/>
        </authorList>
    </citation>
    <scope>NUCLEOTIDE SEQUENCE [LARGE SCALE GENOMIC DNA]</scope>
    <source>
        <strain evidence="2">AL3</strain>
        <tissue evidence="2">Liver</tissue>
    </source>
</reference>
<protein>
    <submittedName>
        <fullName evidence="2">Uncharacterized protein</fullName>
    </submittedName>
</protein>
<dbReference type="AlphaFoldDB" id="A0ABD6EZ03"/>
<keyword evidence="3" id="KW-1185">Reference proteome</keyword>
<accession>A0ABD6EZ03</accession>
<evidence type="ECO:0000313" key="2">
    <source>
        <dbReference type="EMBL" id="MFH4981832.1"/>
    </source>
</evidence>
<proteinExistence type="inferred from homology"/>
<comment type="caution">
    <text evidence="2">The sequence shown here is derived from an EMBL/GenBank/DDBJ whole genome shotgun (WGS) entry which is preliminary data.</text>
</comment>
<evidence type="ECO:0000313" key="3">
    <source>
        <dbReference type="Proteomes" id="UP001608902"/>
    </source>
</evidence>